<proteinExistence type="predicted"/>
<sequence>MTIKVGRLMFIVVVLALLYLPQNVVSAQGTQPSLIFPFRDVEQWYVYQGYNNGTHNGTYAYSFDLTELNEDTEGRDVVSPVNGTVAWGGVGTTSCDGTVAIRTTTAGLGPEEQTLYWYVQLAHMKVDSIVVANGSTVTAGQTLIGKASNALCGEYTIPHIHLSIYKGVFADSGAYREAAPFENLEGFAWPSDGSTNQYRTTTVWRGMTSGDVGTIPTPVPTTVPTAVPVSIPTGTKRLVQRDFMVERTNPKVTEELQFAVDIANDGEVAVKTTTCNIFNYILLCS</sequence>
<evidence type="ECO:0008006" key="3">
    <source>
        <dbReference type="Google" id="ProtNLM"/>
    </source>
</evidence>
<dbReference type="Gene3D" id="2.70.70.10">
    <property type="entry name" value="Glucose Permease (Domain IIA)"/>
    <property type="match status" value="1"/>
</dbReference>
<gene>
    <name evidence="1" type="ORF">COX05_05110</name>
</gene>
<protein>
    <recommendedName>
        <fullName evidence="3">Peptidase M23 domain-containing protein</fullName>
    </recommendedName>
</protein>
<dbReference type="InterPro" id="IPR011055">
    <property type="entry name" value="Dup_hybrid_motif"/>
</dbReference>
<organism evidence="1 2">
    <name type="scientific">candidate division WWE3 bacterium CG22_combo_CG10-13_8_21_14_all_39_12</name>
    <dbReference type="NCBI Taxonomy" id="1975094"/>
    <lineage>
        <taxon>Bacteria</taxon>
        <taxon>Katanobacteria</taxon>
    </lineage>
</organism>
<accession>A0A2H0BEJ2</accession>
<reference evidence="1 2" key="1">
    <citation type="submission" date="2017-09" db="EMBL/GenBank/DDBJ databases">
        <title>Depth-based differentiation of microbial function through sediment-hosted aquifers and enrichment of novel symbionts in the deep terrestrial subsurface.</title>
        <authorList>
            <person name="Probst A.J."/>
            <person name="Ladd B."/>
            <person name="Jarett J.K."/>
            <person name="Geller-Mcgrath D.E."/>
            <person name="Sieber C.M."/>
            <person name="Emerson J.B."/>
            <person name="Anantharaman K."/>
            <person name="Thomas B.C."/>
            <person name="Malmstrom R."/>
            <person name="Stieglmeier M."/>
            <person name="Klingl A."/>
            <person name="Woyke T."/>
            <person name="Ryan C.M."/>
            <person name="Banfield J.F."/>
        </authorList>
    </citation>
    <scope>NUCLEOTIDE SEQUENCE [LARGE SCALE GENOMIC DNA]</scope>
    <source>
        <strain evidence="1">CG22_combo_CG10-13_8_21_14_all_39_12</strain>
    </source>
</reference>
<dbReference type="EMBL" id="PCSU01000091">
    <property type="protein sequence ID" value="PIP56076.1"/>
    <property type="molecule type" value="Genomic_DNA"/>
</dbReference>
<name>A0A2H0BEJ2_UNCKA</name>
<dbReference type="Proteomes" id="UP000228495">
    <property type="component" value="Unassembled WGS sequence"/>
</dbReference>
<evidence type="ECO:0000313" key="2">
    <source>
        <dbReference type="Proteomes" id="UP000228495"/>
    </source>
</evidence>
<comment type="caution">
    <text evidence="1">The sequence shown here is derived from an EMBL/GenBank/DDBJ whole genome shotgun (WGS) entry which is preliminary data.</text>
</comment>
<evidence type="ECO:0000313" key="1">
    <source>
        <dbReference type="EMBL" id="PIP56076.1"/>
    </source>
</evidence>
<dbReference type="AlphaFoldDB" id="A0A2H0BEJ2"/>